<name>A0A0R3TL93_RODNA</name>
<evidence type="ECO:0000313" key="3">
    <source>
        <dbReference type="Proteomes" id="UP000278807"/>
    </source>
</evidence>
<keyword evidence="1" id="KW-0812">Transmembrane</keyword>
<dbReference type="EMBL" id="UZAE01012168">
    <property type="protein sequence ID" value="VDO03853.1"/>
    <property type="molecule type" value="Genomic_DNA"/>
</dbReference>
<feature type="transmembrane region" description="Helical" evidence="1">
    <location>
        <begin position="17"/>
        <end position="50"/>
    </location>
</feature>
<accession>A0A0R3TL93</accession>
<evidence type="ECO:0000256" key="1">
    <source>
        <dbReference type="SAM" id="Phobius"/>
    </source>
</evidence>
<protein>
    <submittedName>
        <fullName evidence="2 4">Uncharacterized protein</fullName>
    </submittedName>
</protein>
<proteinExistence type="predicted"/>
<evidence type="ECO:0000313" key="2">
    <source>
        <dbReference type="EMBL" id="VDO03853.1"/>
    </source>
</evidence>
<sequence>MEGVAVVEVSEEVVEAVAAVVLVVAVAAVGLVVAVAAVALVMAVAVLTIVSSDQVAIDPLEEVVNQCRRFWLPSPNHFVYLYITFKPVSFNHNIRYF</sequence>
<dbReference type="AlphaFoldDB" id="A0A0R3TL93"/>
<reference evidence="2 3" key="2">
    <citation type="submission" date="2018-11" db="EMBL/GenBank/DDBJ databases">
        <authorList>
            <consortium name="Pathogen Informatics"/>
        </authorList>
    </citation>
    <scope>NUCLEOTIDE SEQUENCE [LARGE SCALE GENOMIC DNA]</scope>
</reference>
<evidence type="ECO:0000313" key="4">
    <source>
        <dbReference type="WBParaSite" id="HNAJ_0000799701-mRNA-1"/>
    </source>
</evidence>
<dbReference type="WBParaSite" id="HNAJ_0000799701-mRNA-1">
    <property type="protein sequence ID" value="HNAJ_0000799701-mRNA-1"/>
    <property type="gene ID" value="HNAJ_0000799701"/>
</dbReference>
<keyword evidence="1" id="KW-1133">Transmembrane helix</keyword>
<reference evidence="4" key="1">
    <citation type="submission" date="2017-02" db="UniProtKB">
        <authorList>
            <consortium name="WormBaseParasite"/>
        </authorList>
    </citation>
    <scope>IDENTIFICATION</scope>
</reference>
<dbReference type="Proteomes" id="UP000278807">
    <property type="component" value="Unassembled WGS sequence"/>
</dbReference>
<keyword evidence="1" id="KW-0472">Membrane</keyword>
<gene>
    <name evidence="2" type="ORF">HNAJ_LOCUS7993</name>
</gene>
<organism evidence="4">
    <name type="scientific">Rodentolepis nana</name>
    <name type="common">Dwarf tapeworm</name>
    <name type="synonym">Hymenolepis nana</name>
    <dbReference type="NCBI Taxonomy" id="102285"/>
    <lineage>
        <taxon>Eukaryota</taxon>
        <taxon>Metazoa</taxon>
        <taxon>Spiralia</taxon>
        <taxon>Lophotrochozoa</taxon>
        <taxon>Platyhelminthes</taxon>
        <taxon>Cestoda</taxon>
        <taxon>Eucestoda</taxon>
        <taxon>Cyclophyllidea</taxon>
        <taxon>Hymenolepididae</taxon>
        <taxon>Rodentolepis</taxon>
    </lineage>
</organism>
<keyword evidence="3" id="KW-1185">Reference proteome</keyword>